<dbReference type="InterPro" id="IPR058532">
    <property type="entry name" value="YjbR/MT2646/Rv2570-like"/>
</dbReference>
<evidence type="ECO:0000313" key="1">
    <source>
        <dbReference type="EMBL" id="QCY46021.1"/>
    </source>
</evidence>
<dbReference type="PANTHER" id="PTHR35145:SF1">
    <property type="entry name" value="CYTOPLASMIC PROTEIN"/>
    <property type="match status" value="1"/>
</dbReference>
<dbReference type="PANTHER" id="PTHR35145">
    <property type="entry name" value="CYTOPLASMIC PROTEIN-RELATED"/>
    <property type="match status" value="1"/>
</dbReference>
<dbReference type="Gene3D" id="3.90.1150.30">
    <property type="match status" value="1"/>
</dbReference>
<dbReference type="KEGG" id="gcr:GcLGCM259_0238"/>
<gene>
    <name evidence="1" type="ORF">GcLGCM259_0238</name>
</gene>
<dbReference type="EMBL" id="CP034412">
    <property type="protein sequence ID" value="QCY46021.1"/>
    <property type="molecule type" value="Genomic_DNA"/>
</dbReference>
<dbReference type="InterPro" id="IPR007351">
    <property type="entry name" value="YjbR"/>
</dbReference>
<sequence length="133" mass="15122">MSALEEHHEVWRALCLSMPGAYEDFPFGEHSTVFKVAGRDRAKGKMFALLMVHQGELLLNLKCEPAIAERLRDEHEQITGAYHMNKRHWNSVRVGLGPQVMRELVEDSYDLVIEAMPARDRSAIQIKRHTGGG</sequence>
<accession>A0A5B7WPQ0</accession>
<dbReference type="AlphaFoldDB" id="A0A5B7WPQ0"/>
<dbReference type="SUPFAM" id="SSF142906">
    <property type="entry name" value="YjbR-like"/>
    <property type="match status" value="1"/>
</dbReference>
<dbReference type="Pfam" id="PF04237">
    <property type="entry name" value="YjbR"/>
    <property type="match status" value="1"/>
</dbReference>
<name>A0A5B7WPQ0_9MICC</name>
<reference evidence="1 2" key="1">
    <citation type="submission" date="2018-12" db="EMBL/GenBank/DDBJ databases">
        <title>Complete Genome Sequence of Glutamicibacter creatinolyticus strain LGCM259,isolated from an abscess of a 12-year-old mare in Italy.</title>
        <authorList>
            <person name="Santos R.G."/>
            <person name="Silva A.L."/>
            <person name="Seyffert N."/>
            <person name="Castro T.L.P."/>
            <person name="Attili A.R."/>
            <person name="Rifici C."/>
            <person name="Mazzullo G."/>
            <person name="Brenig B."/>
            <person name="Venanzi F."/>
            <person name="Azevedo V."/>
        </authorList>
    </citation>
    <scope>NUCLEOTIDE SEQUENCE [LARGE SCALE GENOMIC DNA]</scope>
    <source>
        <strain evidence="1 2">LGCM 259</strain>
    </source>
</reference>
<dbReference type="InterPro" id="IPR038056">
    <property type="entry name" value="YjbR-like_sf"/>
</dbReference>
<evidence type="ECO:0000313" key="2">
    <source>
        <dbReference type="Proteomes" id="UP000307000"/>
    </source>
</evidence>
<proteinExistence type="predicted"/>
<organism evidence="1 2">
    <name type="scientific">Glutamicibacter creatinolyticus</name>
    <dbReference type="NCBI Taxonomy" id="162496"/>
    <lineage>
        <taxon>Bacteria</taxon>
        <taxon>Bacillati</taxon>
        <taxon>Actinomycetota</taxon>
        <taxon>Actinomycetes</taxon>
        <taxon>Micrococcales</taxon>
        <taxon>Micrococcaceae</taxon>
        <taxon>Glutamicibacter</taxon>
    </lineage>
</organism>
<protein>
    <submittedName>
        <fullName evidence="1">MmcQ-like protein</fullName>
    </submittedName>
</protein>
<keyword evidence="2" id="KW-1185">Reference proteome</keyword>
<dbReference type="RefSeq" id="WP_138925506.1">
    <property type="nucleotide sequence ID" value="NZ_CP034412.1"/>
</dbReference>
<dbReference type="Proteomes" id="UP000307000">
    <property type="component" value="Chromosome"/>
</dbReference>